<keyword evidence="3" id="KW-1185">Reference proteome</keyword>
<keyword evidence="1" id="KW-1133">Transmembrane helix</keyword>
<comment type="caution">
    <text evidence="2">The sequence shown here is derived from an EMBL/GenBank/DDBJ whole genome shotgun (WGS) entry which is preliminary data.</text>
</comment>
<sequence length="78" mass="8976">MNVYLAWILLMLACYGIGHLSYCLTFYLLGLFGKYTSLSRAVNQFEKALKKSGWNGKDRITLHFKDKGQLIIEVIDNE</sequence>
<dbReference type="Proteomes" id="UP001296921">
    <property type="component" value="Unassembled WGS sequence"/>
</dbReference>
<dbReference type="RefSeq" id="WP_140919134.1">
    <property type="nucleotide sequence ID" value="NZ_JADRCR010000019.1"/>
</dbReference>
<keyword evidence="1" id="KW-0472">Membrane</keyword>
<name>A0ABS1IW15_9GAMM</name>
<evidence type="ECO:0000313" key="3">
    <source>
        <dbReference type="Proteomes" id="UP001296921"/>
    </source>
</evidence>
<gene>
    <name evidence="2" type="ORF">I2494_19970</name>
</gene>
<evidence type="ECO:0000256" key="1">
    <source>
        <dbReference type="SAM" id="Phobius"/>
    </source>
</evidence>
<organism evidence="2 3">
    <name type="scientific">Limnobaculum allomyrinae</name>
    <dbReference type="NCBI Taxonomy" id="2791986"/>
    <lineage>
        <taxon>Bacteria</taxon>
        <taxon>Pseudomonadati</taxon>
        <taxon>Pseudomonadota</taxon>
        <taxon>Gammaproteobacteria</taxon>
        <taxon>Enterobacterales</taxon>
        <taxon>Budviciaceae</taxon>
        <taxon>Limnobaculum</taxon>
    </lineage>
</organism>
<dbReference type="EMBL" id="JADRCR010000019">
    <property type="protein sequence ID" value="MBK5145949.1"/>
    <property type="molecule type" value="Genomic_DNA"/>
</dbReference>
<accession>A0ABS1IW15</accession>
<evidence type="ECO:0000313" key="2">
    <source>
        <dbReference type="EMBL" id="MBK5145949.1"/>
    </source>
</evidence>
<feature type="transmembrane region" description="Helical" evidence="1">
    <location>
        <begin position="6"/>
        <end position="30"/>
    </location>
</feature>
<proteinExistence type="predicted"/>
<evidence type="ECO:0008006" key="4">
    <source>
        <dbReference type="Google" id="ProtNLM"/>
    </source>
</evidence>
<protein>
    <recommendedName>
        <fullName evidence="4">DUF4752 family protein</fullName>
    </recommendedName>
</protein>
<keyword evidence="1" id="KW-0812">Transmembrane</keyword>
<reference evidence="2 3" key="1">
    <citation type="submission" date="2020-11" db="EMBL/GenBank/DDBJ databases">
        <title>Insectihabitans protaetiae gen. nov. sp. nov. and Insectihabitans allomyrinae sp. nov., isolated from larvae of Protaetia brevitarsis seulensis and Allomyrina dichotoma, respectively.</title>
        <authorList>
            <person name="Lee S.D."/>
            <person name="Byeon Y.-S."/>
            <person name="Kim S.-M."/>
            <person name="Yang H.L."/>
            <person name="Kim I.S."/>
        </authorList>
    </citation>
    <scope>NUCLEOTIDE SEQUENCE [LARGE SCALE GENOMIC DNA]</scope>
    <source>
        <strain evidence="2 3">BWR-B9</strain>
    </source>
</reference>